<evidence type="ECO:0000313" key="2">
    <source>
        <dbReference type="Proteomes" id="UP000243297"/>
    </source>
</evidence>
<dbReference type="NCBIfam" id="TIGR00099">
    <property type="entry name" value="Cof-subfamily"/>
    <property type="match status" value="1"/>
</dbReference>
<dbReference type="InterPro" id="IPR000150">
    <property type="entry name" value="Cof"/>
</dbReference>
<dbReference type="InterPro" id="IPR036412">
    <property type="entry name" value="HAD-like_sf"/>
</dbReference>
<dbReference type="GO" id="GO:0000287">
    <property type="term" value="F:magnesium ion binding"/>
    <property type="evidence" value="ECO:0007669"/>
    <property type="project" value="TreeGrafter"/>
</dbReference>
<reference evidence="2" key="1">
    <citation type="submission" date="2017-02" db="EMBL/GenBank/DDBJ databases">
        <authorList>
            <person name="Varghese N."/>
            <person name="Submissions S."/>
        </authorList>
    </citation>
    <scope>NUCLEOTIDE SEQUENCE [LARGE SCALE GENOMIC DNA]</scope>
    <source>
        <strain evidence="2">ATCC 25662</strain>
    </source>
</reference>
<dbReference type="PANTHER" id="PTHR10000">
    <property type="entry name" value="PHOSPHOSERINE PHOSPHATASE"/>
    <property type="match status" value="1"/>
</dbReference>
<dbReference type="PROSITE" id="PS01229">
    <property type="entry name" value="COF_2"/>
    <property type="match status" value="1"/>
</dbReference>
<dbReference type="STRING" id="118967.SAMN02745191_1913"/>
<dbReference type="InterPro" id="IPR006379">
    <property type="entry name" value="HAD-SF_hydro_IIB"/>
</dbReference>
<dbReference type="SFLD" id="SFLDS00003">
    <property type="entry name" value="Haloacid_Dehalogenase"/>
    <property type="match status" value="1"/>
</dbReference>
<name>A0A1T4P7E5_9FIRM</name>
<dbReference type="EMBL" id="FUWY01000005">
    <property type="protein sequence ID" value="SJZ87331.1"/>
    <property type="molecule type" value="Genomic_DNA"/>
</dbReference>
<dbReference type="PANTHER" id="PTHR10000:SF8">
    <property type="entry name" value="HAD SUPERFAMILY HYDROLASE-LIKE, TYPE 3"/>
    <property type="match status" value="1"/>
</dbReference>
<dbReference type="GO" id="GO:0016791">
    <property type="term" value="F:phosphatase activity"/>
    <property type="evidence" value="ECO:0007669"/>
    <property type="project" value="TreeGrafter"/>
</dbReference>
<dbReference type="CDD" id="cd07516">
    <property type="entry name" value="HAD_Pase"/>
    <property type="match status" value="1"/>
</dbReference>
<protein>
    <recommendedName>
        <fullName evidence="3">Cof subfamily of IIB subfamily of haloacid dehalogenase superfamily/HAD-superfamily hydrolase, subfamily IIB</fullName>
    </recommendedName>
</protein>
<evidence type="ECO:0008006" key="3">
    <source>
        <dbReference type="Google" id="ProtNLM"/>
    </source>
</evidence>
<dbReference type="Gene3D" id="3.40.50.1000">
    <property type="entry name" value="HAD superfamily/HAD-like"/>
    <property type="match status" value="1"/>
</dbReference>
<dbReference type="NCBIfam" id="TIGR01484">
    <property type="entry name" value="HAD-SF-IIB"/>
    <property type="match status" value="1"/>
</dbReference>
<dbReference type="RefSeq" id="WP_078712317.1">
    <property type="nucleotide sequence ID" value="NZ_FUWY01000005.1"/>
</dbReference>
<keyword evidence="2" id="KW-1185">Reference proteome</keyword>
<dbReference type="Gene3D" id="3.30.1240.10">
    <property type="match status" value="1"/>
</dbReference>
<dbReference type="Pfam" id="PF08282">
    <property type="entry name" value="Hydrolase_3"/>
    <property type="match status" value="1"/>
</dbReference>
<accession>A0A1T4P7E5</accession>
<proteinExistence type="predicted"/>
<dbReference type="SFLD" id="SFLDG01140">
    <property type="entry name" value="C2.B:_Phosphomannomutase_and_P"/>
    <property type="match status" value="1"/>
</dbReference>
<dbReference type="InterPro" id="IPR023214">
    <property type="entry name" value="HAD_sf"/>
</dbReference>
<gene>
    <name evidence="1" type="ORF">SAMN02745191_1913</name>
</gene>
<dbReference type="SUPFAM" id="SSF56784">
    <property type="entry name" value="HAD-like"/>
    <property type="match status" value="1"/>
</dbReference>
<dbReference type="PROSITE" id="PS01228">
    <property type="entry name" value="COF_1"/>
    <property type="match status" value="1"/>
</dbReference>
<dbReference type="Proteomes" id="UP000243297">
    <property type="component" value="Unassembled WGS sequence"/>
</dbReference>
<dbReference type="SFLD" id="SFLDG01144">
    <property type="entry name" value="C2.B.4:_PGP_Like"/>
    <property type="match status" value="1"/>
</dbReference>
<dbReference type="OrthoDB" id="9814970at2"/>
<dbReference type="GO" id="GO:0005829">
    <property type="term" value="C:cytosol"/>
    <property type="evidence" value="ECO:0007669"/>
    <property type="project" value="TreeGrafter"/>
</dbReference>
<organism evidence="1 2">
    <name type="scientific">Anaerorhabdus furcosa</name>
    <dbReference type="NCBI Taxonomy" id="118967"/>
    <lineage>
        <taxon>Bacteria</taxon>
        <taxon>Bacillati</taxon>
        <taxon>Bacillota</taxon>
        <taxon>Erysipelotrichia</taxon>
        <taxon>Erysipelotrichales</taxon>
        <taxon>Erysipelotrichaceae</taxon>
        <taxon>Anaerorhabdus</taxon>
    </lineage>
</organism>
<evidence type="ECO:0000313" key="1">
    <source>
        <dbReference type="EMBL" id="SJZ87331.1"/>
    </source>
</evidence>
<dbReference type="AlphaFoldDB" id="A0A1T4P7E5"/>
<sequence>MSDNQYKLVLSDLDGTLLNGSSQISEETKNTVLELQKKGIRFSICSGRPYYGCIKFIEELELEKYNGYFVGMNGQYIRNCATGQVIEKEKLNQEDFKLLCTIAQQHGVITELFYETHAYILLPKKNIVFALLLTGVYSLKSLINQSKRYKMNFITDLIDLPDLPKICCLGKPEALKALANELLELQKYDTFLVNPAWLEIVRIGISKGQAMYDLEKMTGIPVKEMVAFGDGENDLSMLEIAGLSCAMGNAMPNPKKVAHCTIDTNINDGVAKKLKELFNL</sequence>